<dbReference type="InterPro" id="IPR024071">
    <property type="entry name" value="S-Me-THD_C_sf"/>
</dbReference>
<dbReference type="Pfam" id="PF05378">
    <property type="entry name" value="Hydant_A_N"/>
    <property type="match status" value="1"/>
</dbReference>
<dbReference type="Gene3D" id="3.30.420.40">
    <property type="match status" value="1"/>
</dbReference>
<dbReference type="Gene3D" id="3.40.1610.10">
    <property type="entry name" value="CV3147-like domain"/>
    <property type="match status" value="1"/>
</dbReference>
<sequence length="997" mass="107012">MGYPQNQKVFRIGVDVGGTNTDCVVLHPGESDKPNRGIRGTFKTPTTANVTEGISKAIAGAIAQSRISHDSVSAVMIGTTHFINAVVQADDHNLRKVAVLRLCGPYAQENPAFTDFPPILERIMNGHVASLDGGLEFDTREIMALNEQQVRDECTAIREKGLNDIAVVGVFSPLDIEGKQEERVREIVLEEIPDADVVLSHEIGQIGFLERENATILNTSILKFARNTIRGFKAAIRLLGLKCPLYLTQNDGTIIDANAAEKCPIKTFSSGPTNSMSGAAYLAGLDTSSGRVSDKQVIVADIGGTTTDVCALLPSGFPRQAGTWVEIGGVRSAFPMPEVLSVALGGGTKVEEHNGNVTVGPESVGHRLLTEGLVFGGKTLTTTDIVVACGHATEIGDPSRVKHVPTEILTKAKAQMKKLLEYSIDAMKLSADDALVVLVGGGSIVHMGDKLTGVSQIIRPPFHDCANAVGAAIAKVAGQIDIVKVTEGLDEDQVVQSVCDDAKQLAIDAGANPDSVRIVSIENLPLQYVTMKAIRLVVRAAGVLGQDALLKEDPTATSEMDESHQETAPEFKKGSNVEKDPKDFLVSPSAAIDIALYRPEVDSDGTWWVSEVDCEFLATGCSILACGGGGPGYICYMAARAALKEGKRLPVVDIDTLKDDEHILGSVSYGAPTVTLERIFSGTEAIDATDAVLSCFPQIEMAAQIAIEIGGMNGIRPMVTGTHYNVPTVDGDYMGRAYPRLYLWTPFLFGKEPTPCTQADGQGNVVTVHKSASVRKSEKIQRKAGQELGLFSQLVFPPLSVKEVKAFGTLGTTSLAWYIGRAVYQAKQQKTDIMQAIVEANPSGRILYTGKIVNVKRHISDAGYTEGSVTIAPISSDEQEYGSATTLETREMVLPFQNEYLYAELVADKDNPAKILCTVPDLISLVGSDGYALGTQDLRYGVRVSVVAFVAHPHWYTPEGVKLGGPAEFGYEDLDFVPLGNPYYEPKRVTKEFRSKN</sequence>
<dbReference type="InterPro" id="IPR008040">
    <property type="entry name" value="Hydant_A_N"/>
</dbReference>
<protein>
    <recommendedName>
        <fullName evidence="8">DUF917-domain-containing protein</fullName>
    </recommendedName>
</protein>
<dbReference type="Pfam" id="PF06032">
    <property type="entry name" value="S-Me-THD_N"/>
    <property type="match status" value="1"/>
</dbReference>
<feature type="domain" description="Hydantoinase/oxoprolinase N-terminal" evidence="3">
    <location>
        <begin position="11"/>
        <end position="191"/>
    </location>
</feature>
<comment type="caution">
    <text evidence="6">The sequence shown here is derived from an EMBL/GenBank/DDBJ whole genome shotgun (WGS) entry which is preliminary data.</text>
</comment>
<dbReference type="Pfam" id="PF20906">
    <property type="entry name" value="S-Me-THD_C"/>
    <property type="match status" value="1"/>
</dbReference>
<dbReference type="InterPro" id="IPR043129">
    <property type="entry name" value="ATPase_NBD"/>
</dbReference>
<feature type="compositionally biased region" description="Basic and acidic residues" evidence="1">
    <location>
        <begin position="561"/>
        <end position="576"/>
    </location>
</feature>
<keyword evidence="7" id="KW-1185">Reference proteome</keyword>
<evidence type="ECO:0000313" key="7">
    <source>
        <dbReference type="Proteomes" id="UP001341245"/>
    </source>
</evidence>
<proteinExistence type="predicted"/>
<gene>
    <name evidence="6" type="ORF">QM012_007491</name>
</gene>
<reference evidence="6 7" key="1">
    <citation type="submission" date="2023-11" db="EMBL/GenBank/DDBJ databases">
        <title>Draft genome sequence and annotation of the polyextremotolerant black yeast-like fungus Aureobasidium pullulans NRRL 62042.</title>
        <authorList>
            <person name="Dielentheis-Frenken M.R.E."/>
            <person name="Wibberg D."/>
            <person name="Blank L.M."/>
            <person name="Tiso T."/>
        </authorList>
    </citation>
    <scope>NUCLEOTIDE SEQUENCE [LARGE SCALE GENOMIC DNA]</scope>
    <source>
        <strain evidence="6 7">NRRL 62042</strain>
    </source>
</reference>
<evidence type="ECO:0000259" key="5">
    <source>
        <dbReference type="Pfam" id="PF20906"/>
    </source>
</evidence>
<feature type="region of interest" description="Disordered" evidence="1">
    <location>
        <begin position="554"/>
        <end position="576"/>
    </location>
</feature>
<evidence type="ECO:0000259" key="2">
    <source>
        <dbReference type="Pfam" id="PF01968"/>
    </source>
</evidence>
<dbReference type="InterPro" id="IPR048350">
    <property type="entry name" value="S-Me-THD-like_C"/>
</dbReference>
<feature type="domain" description="S-Me-THD-like C-terminal" evidence="5">
    <location>
        <begin position="776"/>
        <end position="979"/>
    </location>
</feature>
<dbReference type="Pfam" id="PF01968">
    <property type="entry name" value="Hydantoinase_A"/>
    <property type="match status" value="1"/>
</dbReference>
<dbReference type="InterPro" id="IPR045079">
    <property type="entry name" value="Oxoprolinase-like"/>
</dbReference>
<dbReference type="InterPro" id="IPR002821">
    <property type="entry name" value="Hydantoinase_A"/>
</dbReference>
<accession>A0ABR0TN56</accession>
<dbReference type="PANTHER" id="PTHR11365">
    <property type="entry name" value="5-OXOPROLINASE RELATED"/>
    <property type="match status" value="1"/>
</dbReference>
<dbReference type="EMBL" id="JASGXD010000005">
    <property type="protein sequence ID" value="KAK6005849.1"/>
    <property type="molecule type" value="Genomic_DNA"/>
</dbReference>
<evidence type="ECO:0000259" key="3">
    <source>
        <dbReference type="Pfam" id="PF05378"/>
    </source>
</evidence>
<dbReference type="InterPro" id="IPR010318">
    <property type="entry name" value="S-Me-THD_N"/>
</dbReference>
<dbReference type="PANTHER" id="PTHR11365:SF10">
    <property type="entry name" value="HYDANTOINASE_OXOPROLINASE"/>
    <property type="match status" value="1"/>
</dbReference>
<dbReference type="InterPro" id="IPR027479">
    <property type="entry name" value="S-Me-THD_N_sf"/>
</dbReference>
<dbReference type="SUPFAM" id="SSF53067">
    <property type="entry name" value="Actin-like ATPase domain"/>
    <property type="match status" value="2"/>
</dbReference>
<dbReference type="Gene3D" id="2.40.390.10">
    <property type="entry name" value="CV3147-like"/>
    <property type="match status" value="1"/>
</dbReference>
<feature type="domain" description="Hydantoinase A/oxoprolinase" evidence="2">
    <location>
        <begin position="211"/>
        <end position="391"/>
    </location>
</feature>
<dbReference type="Proteomes" id="UP001341245">
    <property type="component" value="Unassembled WGS sequence"/>
</dbReference>
<feature type="domain" description="S-Me-THD N-terminal" evidence="4">
    <location>
        <begin position="613"/>
        <end position="769"/>
    </location>
</feature>
<evidence type="ECO:0000313" key="6">
    <source>
        <dbReference type="EMBL" id="KAK6005849.1"/>
    </source>
</evidence>
<evidence type="ECO:0008006" key="8">
    <source>
        <dbReference type="Google" id="ProtNLM"/>
    </source>
</evidence>
<evidence type="ECO:0000259" key="4">
    <source>
        <dbReference type="Pfam" id="PF06032"/>
    </source>
</evidence>
<evidence type="ECO:0000256" key="1">
    <source>
        <dbReference type="SAM" id="MobiDB-lite"/>
    </source>
</evidence>
<name>A0ABR0TN56_AURPU</name>
<dbReference type="SUPFAM" id="SSF160991">
    <property type="entry name" value="CV3147-like"/>
    <property type="match status" value="1"/>
</dbReference>
<organism evidence="6 7">
    <name type="scientific">Aureobasidium pullulans</name>
    <name type="common">Black yeast</name>
    <name type="synonym">Pullularia pullulans</name>
    <dbReference type="NCBI Taxonomy" id="5580"/>
    <lineage>
        <taxon>Eukaryota</taxon>
        <taxon>Fungi</taxon>
        <taxon>Dikarya</taxon>
        <taxon>Ascomycota</taxon>
        <taxon>Pezizomycotina</taxon>
        <taxon>Dothideomycetes</taxon>
        <taxon>Dothideomycetidae</taxon>
        <taxon>Dothideales</taxon>
        <taxon>Saccotheciaceae</taxon>
        <taxon>Aureobasidium</taxon>
    </lineage>
</organism>